<name>A0A1M4XZX3_9BACT</name>
<dbReference type="OrthoDB" id="609711at2"/>
<evidence type="ECO:0000313" key="1">
    <source>
        <dbReference type="EMBL" id="SHE98886.1"/>
    </source>
</evidence>
<keyword evidence="2" id="KW-1185">Reference proteome</keyword>
<gene>
    <name evidence="1" type="ORF">SAMN02745131_01539</name>
</gene>
<dbReference type="STRING" id="1121884.SAMN02745131_01539"/>
<dbReference type="AlphaFoldDB" id="A0A1M4XZX3"/>
<organism evidence="1 2">
    <name type="scientific">Flavisolibacter ginsengisoli DSM 18119</name>
    <dbReference type="NCBI Taxonomy" id="1121884"/>
    <lineage>
        <taxon>Bacteria</taxon>
        <taxon>Pseudomonadati</taxon>
        <taxon>Bacteroidota</taxon>
        <taxon>Chitinophagia</taxon>
        <taxon>Chitinophagales</taxon>
        <taxon>Chitinophagaceae</taxon>
        <taxon>Flavisolibacter</taxon>
    </lineage>
</organism>
<protein>
    <submittedName>
        <fullName evidence="1">Uncharacterized protein</fullName>
    </submittedName>
</protein>
<dbReference type="EMBL" id="FQUU01000005">
    <property type="protein sequence ID" value="SHE98886.1"/>
    <property type="molecule type" value="Genomic_DNA"/>
</dbReference>
<reference evidence="1 2" key="1">
    <citation type="submission" date="2016-11" db="EMBL/GenBank/DDBJ databases">
        <authorList>
            <person name="Jaros S."/>
            <person name="Januszkiewicz K."/>
            <person name="Wedrychowicz H."/>
        </authorList>
    </citation>
    <scope>NUCLEOTIDE SEQUENCE [LARGE SCALE GENOMIC DNA]</scope>
    <source>
        <strain evidence="1 2">DSM 18119</strain>
    </source>
</reference>
<accession>A0A1M4XZX3</accession>
<proteinExistence type="predicted"/>
<evidence type="ECO:0000313" key="2">
    <source>
        <dbReference type="Proteomes" id="UP000184048"/>
    </source>
</evidence>
<sequence>MLLKWIYIGSWVLTGIFMPALADAQGQKEAENTLDSLRSKKGVIGAIAQTLITDTTREENKILERADLPFQKYNNKIIRNITIQPIDFGIMIGDTSRRFNNTLTDIANFVHCNTRAWVVRNHLFFKENEPLSPFLFGNNERYLRDLPFLQEAHIKVRSIKGNPDSVDVVVYTKDVLSIGGALSVKNSQSGRVEAREDNFMGWGDKMEVETLYDRARNNQFGFGAEYVKRNIIGTFIDGSAGYLNFSPAFNTQKAEEQLGYLKLEKPLVNPYMRWTYSASAAWHSTTNMFNLDSVYHTNLKYKYRIYDAWAGWNLSSKNIGSANEFERMRFLVSARFFDQHFTEKPIEYTNHYYYAYANSRALLGSISIFKLNYYKTQYIYGFGRKEDVPEGLEASITGGMTIKEGRNRPYLGLSFDRYYLTKKEGHMSYSLAVGGSLYKSSFEDINLIANIDYFTRLRQLGTKWKQRWFFNASYGRQFNGLMDEPLLMESKYGFDNFKNNYLGGFMRSTIKGESVFFSPWNLFFFKFAPFVFSSATVFQFPSEVSNSNTRLYSAIGGGIRTRNESLIFGTMELRASYFPKKDAFNNTYQLQLNTNIRFKYKQNFIRRPDFVQVN</sequence>
<dbReference type="Proteomes" id="UP000184048">
    <property type="component" value="Unassembled WGS sequence"/>
</dbReference>